<evidence type="ECO:0000256" key="1">
    <source>
        <dbReference type="ARBA" id="ARBA00006141"/>
    </source>
</evidence>
<name>A0A498JK47_MALDO</name>
<dbReference type="SUPFAM" id="SSF48445">
    <property type="entry name" value="14-3-3 protein"/>
    <property type="match status" value="1"/>
</dbReference>
<dbReference type="PRINTS" id="PR00305">
    <property type="entry name" value="1433ZETA"/>
</dbReference>
<comment type="caution">
    <text evidence="3">The sequence shown here is derived from an EMBL/GenBank/DDBJ whole genome shotgun (WGS) entry which is preliminary data.</text>
</comment>
<reference evidence="3 4" key="1">
    <citation type="submission" date="2018-10" db="EMBL/GenBank/DDBJ databases">
        <title>A high-quality apple genome assembly.</title>
        <authorList>
            <person name="Hu J."/>
        </authorList>
    </citation>
    <scope>NUCLEOTIDE SEQUENCE [LARGE SCALE GENOMIC DNA]</scope>
    <source>
        <strain evidence="4">cv. HFTH1</strain>
        <tissue evidence="3">Young leaf</tissue>
    </source>
</reference>
<proteinExistence type="inferred from homology"/>
<dbReference type="PANTHER" id="PTHR18860">
    <property type="entry name" value="14-3-3 PROTEIN"/>
    <property type="match status" value="1"/>
</dbReference>
<organism evidence="3 4">
    <name type="scientific">Malus domestica</name>
    <name type="common">Apple</name>
    <name type="synonym">Pyrus malus</name>
    <dbReference type="NCBI Taxonomy" id="3750"/>
    <lineage>
        <taxon>Eukaryota</taxon>
        <taxon>Viridiplantae</taxon>
        <taxon>Streptophyta</taxon>
        <taxon>Embryophyta</taxon>
        <taxon>Tracheophyta</taxon>
        <taxon>Spermatophyta</taxon>
        <taxon>Magnoliopsida</taxon>
        <taxon>eudicotyledons</taxon>
        <taxon>Gunneridae</taxon>
        <taxon>Pentapetalae</taxon>
        <taxon>rosids</taxon>
        <taxon>fabids</taxon>
        <taxon>Rosales</taxon>
        <taxon>Rosaceae</taxon>
        <taxon>Amygdaloideae</taxon>
        <taxon>Maleae</taxon>
        <taxon>Malus</taxon>
    </lineage>
</organism>
<dbReference type="InterPro" id="IPR000308">
    <property type="entry name" value="14-3-3"/>
</dbReference>
<dbReference type="STRING" id="3750.A0A498JK47"/>
<evidence type="ECO:0000313" key="4">
    <source>
        <dbReference type="Proteomes" id="UP000290289"/>
    </source>
</evidence>
<dbReference type="Gene3D" id="1.20.190.20">
    <property type="entry name" value="14-3-3 domain"/>
    <property type="match status" value="1"/>
</dbReference>
<evidence type="ECO:0000313" key="3">
    <source>
        <dbReference type="EMBL" id="RXH94304.1"/>
    </source>
</evidence>
<evidence type="ECO:0000259" key="2">
    <source>
        <dbReference type="SMART" id="SM00101"/>
    </source>
</evidence>
<keyword evidence="4" id="KW-1185">Reference proteome</keyword>
<protein>
    <recommendedName>
        <fullName evidence="2">14-3-3 domain-containing protein</fullName>
    </recommendedName>
</protein>
<comment type="similarity">
    <text evidence="1">Belongs to the 14-3-3 family.</text>
</comment>
<dbReference type="AlphaFoldDB" id="A0A498JK47"/>
<dbReference type="EMBL" id="RDQH01000333">
    <property type="protein sequence ID" value="RXH94304.1"/>
    <property type="molecule type" value="Genomic_DNA"/>
</dbReference>
<dbReference type="SMART" id="SM00101">
    <property type="entry name" value="14_3_3"/>
    <property type="match status" value="1"/>
</dbReference>
<gene>
    <name evidence="3" type="ORF">DVH24_023988</name>
</gene>
<dbReference type="Proteomes" id="UP000290289">
    <property type="component" value="Chromosome 7"/>
</dbReference>
<sequence length="157" mass="18113">MQIQGRIYVVPRPPILCINIWHRLWESIQKVMSVFFHFFTSTVNLQKPKNQTPAQYAGLNLTVQEHNLLTVEEHNLLSIAYKNVIGSLRTAWGIISLIEQKEEGCRNEEHVAFIKQYKSKVETKLSAICTKILELLQSHLVLSATNGESKVFYLNYL</sequence>
<dbReference type="InterPro" id="IPR036815">
    <property type="entry name" value="14-3-3_dom_sf"/>
</dbReference>
<dbReference type="Pfam" id="PF00244">
    <property type="entry name" value="14-3-3"/>
    <property type="match status" value="1"/>
</dbReference>
<dbReference type="InterPro" id="IPR023410">
    <property type="entry name" value="14-3-3_domain"/>
</dbReference>
<feature type="domain" description="14-3-3" evidence="2">
    <location>
        <begin position="40"/>
        <end position="156"/>
    </location>
</feature>
<accession>A0A498JK47</accession>